<dbReference type="EMBL" id="CADEAL010001830">
    <property type="protein sequence ID" value="CAB1435924.1"/>
    <property type="molecule type" value="Genomic_DNA"/>
</dbReference>
<proteinExistence type="predicted"/>
<comment type="caution">
    <text evidence="2">The sequence shown here is derived from an EMBL/GenBank/DDBJ whole genome shotgun (WGS) entry which is preliminary data.</text>
</comment>
<gene>
    <name evidence="2" type="ORF">PLEPLA_LOCUS23951</name>
</gene>
<reference evidence="2" key="1">
    <citation type="submission" date="2020-03" db="EMBL/GenBank/DDBJ databases">
        <authorList>
            <person name="Weist P."/>
        </authorList>
    </citation>
    <scope>NUCLEOTIDE SEQUENCE</scope>
</reference>
<name>A0A9N7UTB0_PLEPL</name>
<sequence length="156" mass="16355">MKTALRSSGPAEGAVARAGGTNRSVCCVFCSRAARCAVHFSTTSRTEAAGLANPEEGRLEATAPHQPHRRPRSRLPSITEPKAAGTRPRSRTSARQSTAEEHFGASPHCPSSPHAATVSVFLPPYAPISTRWQTHTAPPPVLLLSSSALLKGEAAA</sequence>
<dbReference type="Proteomes" id="UP001153269">
    <property type="component" value="Unassembled WGS sequence"/>
</dbReference>
<accession>A0A9N7UTB0</accession>
<dbReference type="AlphaFoldDB" id="A0A9N7UTB0"/>
<feature type="region of interest" description="Disordered" evidence="1">
    <location>
        <begin position="44"/>
        <end position="112"/>
    </location>
</feature>
<evidence type="ECO:0000313" key="2">
    <source>
        <dbReference type="EMBL" id="CAB1435924.1"/>
    </source>
</evidence>
<keyword evidence="3" id="KW-1185">Reference proteome</keyword>
<organism evidence="2 3">
    <name type="scientific">Pleuronectes platessa</name>
    <name type="common">European plaice</name>
    <dbReference type="NCBI Taxonomy" id="8262"/>
    <lineage>
        <taxon>Eukaryota</taxon>
        <taxon>Metazoa</taxon>
        <taxon>Chordata</taxon>
        <taxon>Craniata</taxon>
        <taxon>Vertebrata</taxon>
        <taxon>Euteleostomi</taxon>
        <taxon>Actinopterygii</taxon>
        <taxon>Neopterygii</taxon>
        <taxon>Teleostei</taxon>
        <taxon>Neoteleostei</taxon>
        <taxon>Acanthomorphata</taxon>
        <taxon>Carangaria</taxon>
        <taxon>Pleuronectiformes</taxon>
        <taxon>Pleuronectoidei</taxon>
        <taxon>Pleuronectidae</taxon>
        <taxon>Pleuronectes</taxon>
    </lineage>
</organism>
<protein>
    <submittedName>
        <fullName evidence="2">Uncharacterized protein</fullName>
    </submittedName>
</protein>
<evidence type="ECO:0000313" key="3">
    <source>
        <dbReference type="Proteomes" id="UP001153269"/>
    </source>
</evidence>
<feature type="non-terminal residue" evidence="2">
    <location>
        <position position="1"/>
    </location>
</feature>
<evidence type="ECO:0000256" key="1">
    <source>
        <dbReference type="SAM" id="MobiDB-lite"/>
    </source>
</evidence>